<name>A0ABQ2KFH1_9NOCA</name>
<evidence type="ECO:0000313" key="4">
    <source>
        <dbReference type="Proteomes" id="UP000658127"/>
    </source>
</evidence>
<sequence length="277" mass="28721">MSSSPVPNPRPRRLLSVLAATIVAAGPAVQAIATADPGEATLVLVHGAFADATSWDGVAAELRGRGYPVVAVNNPLRGPRSDAAALQSVLDGINGPIVLVGHSYGGAVITNTHNPKVVANVYIAAFAPAQGEFVQGLLDPIRFPGSQLLPPALQVRVVDDPTGIAGRNVDGYIDAPYFRTIFAQDVSTETAAVMYAHQRSAALNANLEPSGSPSWATTPSWYLISGEDRVIPAAAQRFMASRAAVGTTKEISSSHASLVSQPVTVAETIVEAANSVR</sequence>
<comment type="caution">
    <text evidence="3">The sequence shown here is derived from an EMBL/GenBank/DDBJ whole genome shotgun (WGS) entry which is preliminary data.</text>
</comment>
<feature type="chain" id="PRO_5047482055" evidence="1">
    <location>
        <begin position="31"/>
        <end position="277"/>
    </location>
</feature>
<keyword evidence="3" id="KW-0378">Hydrolase</keyword>
<feature type="signal peptide" evidence="1">
    <location>
        <begin position="1"/>
        <end position="30"/>
    </location>
</feature>
<dbReference type="EMBL" id="BMNE01000003">
    <property type="protein sequence ID" value="GGN81230.1"/>
    <property type="molecule type" value="Genomic_DNA"/>
</dbReference>
<feature type="domain" description="AB hydrolase-1" evidence="2">
    <location>
        <begin position="42"/>
        <end position="267"/>
    </location>
</feature>
<gene>
    <name evidence="3" type="ORF">GCM10011610_31430</name>
</gene>
<accession>A0ABQ2KFH1</accession>
<dbReference type="Gene3D" id="3.40.50.1820">
    <property type="entry name" value="alpha/beta hydrolase"/>
    <property type="match status" value="1"/>
</dbReference>
<reference evidence="4" key="1">
    <citation type="journal article" date="2019" name="Int. J. Syst. Evol. Microbiol.">
        <title>The Global Catalogue of Microorganisms (GCM) 10K type strain sequencing project: providing services to taxonomists for standard genome sequencing and annotation.</title>
        <authorList>
            <consortium name="The Broad Institute Genomics Platform"/>
            <consortium name="The Broad Institute Genome Sequencing Center for Infectious Disease"/>
            <person name="Wu L."/>
            <person name="Ma J."/>
        </authorList>
    </citation>
    <scope>NUCLEOTIDE SEQUENCE [LARGE SCALE GENOMIC DNA]</scope>
    <source>
        <strain evidence="4">CGMCC 4.7329</strain>
    </source>
</reference>
<dbReference type="InterPro" id="IPR000073">
    <property type="entry name" value="AB_hydrolase_1"/>
</dbReference>
<dbReference type="InterPro" id="IPR029058">
    <property type="entry name" value="AB_hydrolase_fold"/>
</dbReference>
<protein>
    <submittedName>
        <fullName evidence="3">Alpha/beta hydrolase</fullName>
    </submittedName>
</protein>
<dbReference type="RefSeq" id="WP_189028610.1">
    <property type="nucleotide sequence ID" value="NZ_BMNE01000003.1"/>
</dbReference>
<evidence type="ECO:0000313" key="3">
    <source>
        <dbReference type="EMBL" id="GGN81230.1"/>
    </source>
</evidence>
<dbReference type="PANTHER" id="PTHR37017">
    <property type="entry name" value="AB HYDROLASE-1 DOMAIN-CONTAINING PROTEIN-RELATED"/>
    <property type="match status" value="1"/>
</dbReference>
<dbReference type="Proteomes" id="UP000658127">
    <property type="component" value="Unassembled WGS sequence"/>
</dbReference>
<dbReference type="PANTHER" id="PTHR37017:SF11">
    <property type="entry name" value="ESTERASE_LIPASE_THIOESTERASE DOMAIN-CONTAINING PROTEIN"/>
    <property type="match status" value="1"/>
</dbReference>
<dbReference type="GO" id="GO:0016787">
    <property type="term" value="F:hydrolase activity"/>
    <property type="evidence" value="ECO:0007669"/>
    <property type="project" value="UniProtKB-KW"/>
</dbReference>
<proteinExistence type="predicted"/>
<dbReference type="Pfam" id="PF12697">
    <property type="entry name" value="Abhydrolase_6"/>
    <property type="match status" value="1"/>
</dbReference>
<keyword evidence="4" id="KW-1185">Reference proteome</keyword>
<dbReference type="SUPFAM" id="SSF53474">
    <property type="entry name" value="alpha/beta-Hydrolases"/>
    <property type="match status" value="1"/>
</dbReference>
<evidence type="ECO:0000259" key="2">
    <source>
        <dbReference type="Pfam" id="PF12697"/>
    </source>
</evidence>
<organism evidence="3 4">
    <name type="scientific">Nocardia rhizosphaerihabitans</name>
    <dbReference type="NCBI Taxonomy" id="1691570"/>
    <lineage>
        <taxon>Bacteria</taxon>
        <taxon>Bacillati</taxon>
        <taxon>Actinomycetota</taxon>
        <taxon>Actinomycetes</taxon>
        <taxon>Mycobacteriales</taxon>
        <taxon>Nocardiaceae</taxon>
        <taxon>Nocardia</taxon>
    </lineage>
</organism>
<evidence type="ECO:0000256" key="1">
    <source>
        <dbReference type="SAM" id="SignalP"/>
    </source>
</evidence>
<keyword evidence="1" id="KW-0732">Signal</keyword>
<dbReference type="InterPro" id="IPR052897">
    <property type="entry name" value="Sec-Metab_Biosynth_Hydrolase"/>
</dbReference>